<accession>A0A0C9XGL2</accession>
<dbReference type="AlphaFoldDB" id="A0A0C9XGL2"/>
<dbReference type="HOGENOM" id="CLU_2740450_0_0_1"/>
<sequence length="71" mass="7817">MSVCNPVRPFSPSASAAIPQPLDLDIHDNAGKFQVHISTTHSKVLLKLYTSQCSHVVYGRSSYPPPTRTEH</sequence>
<evidence type="ECO:0000313" key="1">
    <source>
        <dbReference type="EMBL" id="KIK00744.1"/>
    </source>
</evidence>
<dbReference type="EMBL" id="KN838619">
    <property type="protein sequence ID" value="KIK00744.1"/>
    <property type="molecule type" value="Genomic_DNA"/>
</dbReference>
<name>A0A0C9XGL2_9AGAR</name>
<keyword evidence="2" id="KW-1185">Reference proteome</keyword>
<organism evidence="1 2">
    <name type="scientific">Laccaria amethystina LaAM-08-1</name>
    <dbReference type="NCBI Taxonomy" id="1095629"/>
    <lineage>
        <taxon>Eukaryota</taxon>
        <taxon>Fungi</taxon>
        <taxon>Dikarya</taxon>
        <taxon>Basidiomycota</taxon>
        <taxon>Agaricomycotina</taxon>
        <taxon>Agaricomycetes</taxon>
        <taxon>Agaricomycetidae</taxon>
        <taxon>Agaricales</taxon>
        <taxon>Agaricineae</taxon>
        <taxon>Hydnangiaceae</taxon>
        <taxon>Laccaria</taxon>
    </lineage>
</organism>
<dbReference type="Proteomes" id="UP000054477">
    <property type="component" value="Unassembled WGS sequence"/>
</dbReference>
<gene>
    <name evidence="1" type="ORF">K443DRAFT_678939</name>
</gene>
<reference evidence="1 2" key="1">
    <citation type="submission" date="2014-04" db="EMBL/GenBank/DDBJ databases">
        <authorList>
            <consortium name="DOE Joint Genome Institute"/>
            <person name="Kuo A."/>
            <person name="Kohler A."/>
            <person name="Nagy L.G."/>
            <person name="Floudas D."/>
            <person name="Copeland A."/>
            <person name="Barry K.W."/>
            <person name="Cichocki N."/>
            <person name="Veneault-Fourrey C."/>
            <person name="LaButti K."/>
            <person name="Lindquist E.A."/>
            <person name="Lipzen A."/>
            <person name="Lundell T."/>
            <person name="Morin E."/>
            <person name="Murat C."/>
            <person name="Sun H."/>
            <person name="Tunlid A."/>
            <person name="Henrissat B."/>
            <person name="Grigoriev I.V."/>
            <person name="Hibbett D.S."/>
            <person name="Martin F."/>
            <person name="Nordberg H.P."/>
            <person name="Cantor M.N."/>
            <person name="Hua S.X."/>
        </authorList>
    </citation>
    <scope>NUCLEOTIDE SEQUENCE [LARGE SCALE GENOMIC DNA]</scope>
    <source>
        <strain evidence="1 2">LaAM-08-1</strain>
    </source>
</reference>
<evidence type="ECO:0000313" key="2">
    <source>
        <dbReference type="Proteomes" id="UP000054477"/>
    </source>
</evidence>
<reference evidence="2" key="2">
    <citation type="submission" date="2015-01" db="EMBL/GenBank/DDBJ databases">
        <title>Evolutionary Origins and Diversification of the Mycorrhizal Mutualists.</title>
        <authorList>
            <consortium name="DOE Joint Genome Institute"/>
            <consortium name="Mycorrhizal Genomics Consortium"/>
            <person name="Kohler A."/>
            <person name="Kuo A."/>
            <person name="Nagy L.G."/>
            <person name="Floudas D."/>
            <person name="Copeland A."/>
            <person name="Barry K.W."/>
            <person name="Cichocki N."/>
            <person name="Veneault-Fourrey C."/>
            <person name="LaButti K."/>
            <person name="Lindquist E.A."/>
            <person name="Lipzen A."/>
            <person name="Lundell T."/>
            <person name="Morin E."/>
            <person name="Murat C."/>
            <person name="Riley R."/>
            <person name="Ohm R."/>
            <person name="Sun H."/>
            <person name="Tunlid A."/>
            <person name="Henrissat B."/>
            <person name="Grigoriev I.V."/>
            <person name="Hibbett D.S."/>
            <person name="Martin F."/>
        </authorList>
    </citation>
    <scope>NUCLEOTIDE SEQUENCE [LARGE SCALE GENOMIC DNA]</scope>
    <source>
        <strain evidence="2">LaAM-08-1</strain>
    </source>
</reference>
<protein>
    <submittedName>
        <fullName evidence="1">Uncharacterized protein</fullName>
    </submittedName>
</protein>
<proteinExistence type="predicted"/>